<organism evidence="1">
    <name type="scientific">Solanum chacoense</name>
    <name type="common">Chaco potato</name>
    <dbReference type="NCBI Taxonomy" id="4108"/>
    <lineage>
        <taxon>Eukaryota</taxon>
        <taxon>Viridiplantae</taxon>
        <taxon>Streptophyta</taxon>
        <taxon>Embryophyta</taxon>
        <taxon>Tracheophyta</taxon>
        <taxon>Spermatophyta</taxon>
        <taxon>Magnoliopsida</taxon>
        <taxon>eudicotyledons</taxon>
        <taxon>Gunneridae</taxon>
        <taxon>Pentapetalae</taxon>
        <taxon>asterids</taxon>
        <taxon>lamiids</taxon>
        <taxon>Solanales</taxon>
        <taxon>Solanaceae</taxon>
        <taxon>Solanoideae</taxon>
        <taxon>Solaneae</taxon>
        <taxon>Solanum</taxon>
    </lineage>
</organism>
<name>A0A0V0H106_SOLCH</name>
<accession>A0A0V0H106</accession>
<sequence>MHLSRKRTVKDAVQNYGTAPQYPKLKYTSLTRHGIKRRSEDVSYFLFKGVCVWEHHFCLLLNL</sequence>
<reference evidence="1" key="1">
    <citation type="submission" date="2015-12" db="EMBL/GenBank/DDBJ databases">
        <title>Gene expression during late stages of embryo sac development: a critical building block for successful pollen-pistil interactions.</title>
        <authorList>
            <person name="Liu Y."/>
            <person name="Joly V."/>
            <person name="Sabar M."/>
            <person name="Matton D.P."/>
        </authorList>
    </citation>
    <scope>NUCLEOTIDE SEQUENCE</scope>
</reference>
<dbReference type="AlphaFoldDB" id="A0A0V0H106"/>
<evidence type="ECO:0000313" key="1">
    <source>
        <dbReference type="EMBL" id="JAP14024.1"/>
    </source>
</evidence>
<dbReference type="EMBL" id="GEDG01027170">
    <property type="protein sequence ID" value="JAP14024.1"/>
    <property type="molecule type" value="Transcribed_RNA"/>
</dbReference>
<protein>
    <submittedName>
        <fullName evidence="1">Putative ovule protein</fullName>
    </submittedName>
</protein>
<proteinExistence type="predicted"/>